<keyword evidence="2" id="KW-1185">Reference proteome</keyword>
<organism evidence="1 2">
    <name type="scientific">Fusarium vanettenii (strain ATCC MYA-4622 / CBS 123669 / FGSC 9596 / NRRL 45880 / 77-13-4)</name>
    <name type="common">Fusarium solani subsp. pisi</name>
    <dbReference type="NCBI Taxonomy" id="660122"/>
    <lineage>
        <taxon>Eukaryota</taxon>
        <taxon>Fungi</taxon>
        <taxon>Dikarya</taxon>
        <taxon>Ascomycota</taxon>
        <taxon>Pezizomycotina</taxon>
        <taxon>Sordariomycetes</taxon>
        <taxon>Hypocreomycetidae</taxon>
        <taxon>Hypocreales</taxon>
        <taxon>Nectriaceae</taxon>
        <taxon>Fusarium</taxon>
        <taxon>Fusarium solani species complex</taxon>
        <taxon>Fusarium vanettenii</taxon>
    </lineage>
</organism>
<dbReference type="SUPFAM" id="SSF75304">
    <property type="entry name" value="Amidase signature (AS) enzymes"/>
    <property type="match status" value="1"/>
</dbReference>
<dbReference type="InterPro" id="IPR036928">
    <property type="entry name" value="AS_sf"/>
</dbReference>
<dbReference type="AlphaFoldDB" id="C7YZT2"/>
<evidence type="ECO:0008006" key="3">
    <source>
        <dbReference type="Google" id="ProtNLM"/>
    </source>
</evidence>
<dbReference type="GeneID" id="9667453"/>
<proteinExistence type="predicted"/>
<dbReference type="HOGENOM" id="CLU_020129_2_0_1"/>
<dbReference type="EMBL" id="GG698904">
    <property type="protein sequence ID" value="EEU42853.1"/>
    <property type="molecule type" value="Genomic_DNA"/>
</dbReference>
<evidence type="ECO:0000313" key="2">
    <source>
        <dbReference type="Proteomes" id="UP000005206"/>
    </source>
</evidence>
<reference evidence="1 2" key="1">
    <citation type="journal article" date="2009" name="PLoS Genet.">
        <title>The genome of Nectria haematococca: contribution of supernumerary chromosomes to gene expansion.</title>
        <authorList>
            <person name="Coleman J.J."/>
            <person name="Rounsley S.D."/>
            <person name="Rodriguez-Carres M."/>
            <person name="Kuo A."/>
            <person name="Wasmann C.C."/>
            <person name="Grimwood J."/>
            <person name="Schmutz J."/>
            <person name="Taga M."/>
            <person name="White G.J."/>
            <person name="Zhou S."/>
            <person name="Schwartz D.C."/>
            <person name="Freitag M."/>
            <person name="Ma L.J."/>
            <person name="Danchin E.G."/>
            <person name="Henrissat B."/>
            <person name="Coutinho P.M."/>
            <person name="Nelson D.R."/>
            <person name="Straney D."/>
            <person name="Napoli C.A."/>
            <person name="Barker B.M."/>
            <person name="Gribskov M."/>
            <person name="Rep M."/>
            <person name="Kroken S."/>
            <person name="Molnar I."/>
            <person name="Rensing C."/>
            <person name="Kennell J.C."/>
            <person name="Zamora J."/>
            <person name="Farman M.L."/>
            <person name="Selker E.U."/>
            <person name="Salamov A."/>
            <person name="Shapiro H."/>
            <person name="Pangilinan J."/>
            <person name="Lindquist E."/>
            <person name="Lamers C."/>
            <person name="Grigoriev I.V."/>
            <person name="Geiser D.M."/>
            <person name="Covert S.F."/>
            <person name="Temporini E."/>
            <person name="Vanetten H.D."/>
        </authorList>
    </citation>
    <scope>NUCLEOTIDE SEQUENCE [LARGE SCALE GENOMIC DNA]</scope>
    <source>
        <strain evidence="2">ATCC MYA-4622 / CBS 123669 / FGSC 9596 / NRRL 45880 / 77-13-4</strain>
    </source>
</reference>
<dbReference type="VEuPathDB" id="FungiDB:NECHADRAFT_84135"/>
<name>C7YZT2_FUSV7</name>
<accession>C7YZT2</accession>
<dbReference type="Proteomes" id="UP000005206">
    <property type="component" value="Chromosome 8"/>
</dbReference>
<evidence type="ECO:0000313" key="1">
    <source>
        <dbReference type="EMBL" id="EEU42853.1"/>
    </source>
</evidence>
<dbReference type="KEGG" id="nhe:NECHADRAFT_84135"/>
<dbReference type="RefSeq" id="XP_003048566.1">
    <property type="nucleotide sequence ID" value="XM_003048520.1"/>
</dbReference>
<dbReference type="Gene3D" id="3.90.1300.10">
    <property type="entry name" value="Amidase signature (AS) domain"/>
    <property type="match status" value="1"/>
</dbReference>
<dbReference type="OrthoDB" id="5423360at2759"/>
<dbReference type="InParanoid" id="C7YZT2"/>
<protein>
    <recommendedName>
        <fullName evidence="3">Amidase domain-containing protein</fullName>
    </recommendedName>
</protein>
<sequence length="613" mass="68854">MTWHFSTLLQYIECPYQYSYNATARLQCTTVAVLFPRGGLFLISIKDRTHDSMFQRLQTCFGGGIGPLGTASMRQAITDIRPPLVRLGDVSYLAIPHVGLELQSCGPKALPCTAPDLLPGEHKPVIVVPVDQESSQKTLLDWIDSFHPPKDDLFSQSFLTDTVIVQGNAQRFSTRSRHMANSQSKSCHWLLGTKSSSTGVEPGPGLQLYQAWRLYPDTQGSFVTSLFPSWEGSHEFYPLDVRLGGIWPAVAVPSRLYSKRTPSKPLAGLRFSIKDNFRLSDIMTTQSNRAWCELYDGNLRTKLPPTSRRSSILVPFFYWKHPMACSVVWTFRSPYDVETRLAGGFMDTIGLLSRSIDGMQSLVKGTISSAGAKDDDKLLPTEILYPQDFFPMADSEQQALVDRFVGDLEAYLGIKATKMSIADRWRQCPPDEANGKSIEEFLEKVAYNPFYYDGYHEFDDFRKEYEDKFGKPVYVGPYMRWKWDRGSEVTEEMKGKSLNDVGVYRRWFQANILRATQSGGTSAIILIPCGNSVPKYRDDPNNQANSWGVSQVGHIPYESRVSRRVEQLPVVGTIIGAPGSDLLLVDVVKNALERAGRPTRVLTGRNMFADPKL</sequence>
<gene>
    <name evidence="1" type="ORF">NECHADRAFT_84135</name>
</gene>
<dbReference type="OMA" id="YLLHPQK"/>